<dbReference type="PRINTS" id="PR01790">
    <property type="entry name" value="SMP30FAMILY"/>
</dbReference>
<dbReference type="PANTHER" id="PTHR10907">
    <property type="entry name" value="REGUCALCIN"/>
    <property type="match status" value="1"/>
</dbReference>
<dbReference type="InterPro" id="IPR011042">
    <property type="entry name" value="6-blade_b-propeller_TolB-like"/>
</dbReference>
<organism evidence="3">
    <name type="scientific">marine metagenome</name>
    <dbReference type="NCBI Taxonomy" id="408172"/>
    <lineage>
        <taxon>unclassified sequences</taxon>
        <taxon>metagenomes</taxon>
        <taxon>ecological metagenomes</taxon>
    </lineage>
</organism>
<dbReference type="GO" id="GO:0004341">
    <property type="term" value="F:gluconolactonase activity"/>
    <property type="evidence" value="ECO:0007669"/>
    <property type="project" value="TreeGrafter"/>
</dbReference>
<dbReference type="InterPro" id="IPR013658">
    <property type="entry name" value="SGL"/>
</dbReference>
<dbReference type="InterPro" id="IPR005511">
    <property type="entry name" value="SMP-30"/>
</dbReference>
<name>A0A382A5F2_9ZZZZ</name>
<comment type="similarity">
    <text evidence="1">Belongs to the SMP-30/CGR1 family.</text>
</comment>
<dbReference type="GO" id="GO:0005509">
    <property type="term" value="F:calcium ion binding"/>
    <property type="evidence" value="ECO:0007669"/>
    <property type="project" value="TreeGrafter"/>
</dbReference>
<evidence type="ECO:0000256" key="1">
    <source>
        <dbReference type="ARBA" id="ARBA00008853"/>
    </source>
</evidence>
<feature type="domain" description="SMP-30/Gluconolactonase/LRE-like region" evidence="2">
    <location>
        <begin position="15"/>
        <end position="252"/>
    </location>
</feature>
<sequence>MANNVEKLAAEKALVGEGPVWDVESQTLYWIDIQGGKFWNYNPVTGDNTLLHQGYNVAGVTRNKGGGLTVGTWEGVQLWNSDNNFSWLHHGTVDGRPIKLNDISVGPDGSLYGGSGHLDSCTLFRFKPDGSAEIIDDGLDLCNGMGFSPDLKTFYSTDSPKHEIYKWDHNPTTGSITNRQVFTTIPDNWGIPDGMTVDAEGFVWSAIWYGGMVVRFDPDGKEERRVEIPAAQTSSAMFGGKDLNELYVTTANFGTGDPERTGWEPEGFDMNTYRGGDLYRVKLDIQGKAEFVTDFTVSSS</sequence>
<accession>A0A382A5F2</accession>
<proteinExistence type="inferred from homology"/>
<reference evidence="3" key="1">
    <citation type="submission" date="2018-05" db="EMBL/GenBank/DDBJ databases">
        <authorList>
            <person name="Lanie J.A."/>
            <person name="Ng W.-L."/>
            <person name="Kazmierczak K.M."/>
            <person name="Andrzejewski T.M."/>
            <person name="Davidsen T.M."/>
            <person name="Wayne K.J."/>
            <person name="Tettelin H."/>
            <person name="Glass J.I."/>
            <person name="Rusch D."/>
            <person name="Podicherti R."/>
            <person name="Tsui H.-C.T."/>
            <person name="Winkler M.E."/>
        </authorList>
    </citation>
    <scope>NUCLEOTIDE SEQUENCE</scope>
</reference>
<dbReference type="Gene3D" id="2.120.10.30">
    <property type="entry name" value="TolB, C-terminal domain"/>
    <property type="match status" value="1"/>
</dbReference>
<dbReference type="GO" id="GO:0019853">
    <property type="term" value="P:L-ascorbic acid biosynthetic process"/>
    <property type="evidence" value="ECO:0007669"/>
    <property type="project" value="TreeGrafter"/>
</dbReference>
<dbReference type="EMBL" id="UINC01023988">
    <property type="protein sequence ID" value="SVA96768.1"/>
    <property type="molecule type" value="Genomic_DNA"/>
</dbReference>
<dbReference type="Pfam" id="PF08450">
    <property type="entry name" value="SGL"/>
    <property type="match status" value="1"/>
</dbReference>
<evidence type="ECO:0000259" key="2">
    <source>
        <dbReference type="Pfam" id="PF08450"/>
    </source>
</evidence>
<dbReference type="AlphaFoldDB" id="A0A382A5F2"/>
<evidence type="ECO:0000313" key="3">
    <source>
        <dbReference type="EMBL" id="SVA96768.1"/>
    </source>
</evidence>
<gene>
    <name evidence="3" type="ORF">METZ01_LOCUS149622</name>
</gene>
<dbReference type="SUPFAM" id="SSF63829">
    <property type="entry name" value="Calcium-dependent phosphotriesterase"/>
    <property type="match status" value="1"/>
</dbReference>
<dbReference type="PANTHER" id="PTHR10907:SF47">
    <property type="entry name" value="REGUCALCIN"/>
    <property type="match status" value="1"/>
</dbReference>
<protein>
    <recommendedName>
        <fullName evidence="2">SMP-30/Gluconolactonase/LRE-like region domain-containing protein</fullName>
    </recommendedName>
</protein>